<name>A0A088SAR2_LEIPA</name>
<keyword evidence="3" id="KW-1185">Reference proteome</keyword>
<protein>
    <submittedName>
        <fullName evidence="2">RNA processing protein, putative</fullName>
    </submittedName>
</protein>
<evidence type="ECO:0000313" key="3">
    <source>
        <dbReference type="Proteomes" id="UP000063063"/>
    </source>
</evidence>
<accession>A0A088SAR2</accession>
<evidence type="ECO:0000313" key="2">
    <source>
        <dbReference type="EMBL" id="AIN98721.1"/>
    </source>
</evidence>
<feature type="compositionally biased region" description="Polar residues" evidence="1">
    <location>
        <begin position="627"/>
        <end position="639"/>
    </location>
</feature>
<dbReference type="AlphaFoldDB" id="A0A088SAR2"/>
<feature type="region of interest" description="Disordered" evidence="1">
    <location>
        <begin position="132"/>
        <end position="152"/>
    </location>
</feature>
<feature type="compositionally biased region" description="Polar residues" evidence="1">
    <location>
        <begin position="341"/>
        <end position="350"/>
    </location>
</feature>
<feature type="region of interest" description="Disordered" evidence="1">
    <location>
        <begin position="177"/>
        <end position="259"/>
    </location>
</feature>
<organism evidence="2 3">
    <name type="scientific">Leishmania panamensis</name>
    <dbReference type="NCBI Taxonomy" id="5679"/>
    <lineage>
        <taxon>Eukaryota</taxon>
        <taxon>Discoba</taxon>
        <taxon>Euglenozoa</taxon>
        <taxon>Kinetoplastea</taxon>
        <taxon>Metakinetoplastina</taxon>
        <taxon>Trypanosomatida</taxon>
        <taxon>Trypanosomatidae</taxon>
        <taxon>Leishmaniinae</taxon>
        <taxon>Leishmania</taxon>
        <taxon>Leishmania guyanensis species complex</taxon>
    </lineage>
</organism>
<dbReference type="OrthoDB" id="10252687at2759"/>
<gene>
    <name evidence="2" type="ORF">LPMP_240880</name>
</gene>
<dbReference type="EMBL" id="CP009393">
    <property type="protein sequence ID" value="AIN98721.1"/>
    <property type="molecule type" value="Genomic_DNA"/>
</dbReference>
<feature type="compositionally biased region" description="Polar residues" evidence="1">
    <location>
        <begin position="211"/>
        <end position="221"/>
    </location>
</feature>
<reference evidence="2 3" key="1">
    <citation type="journal article" date="2015" name="Sci. Rep.">
        <title>The genome of Leishmania panamensis: insights into genomics of the L. (Viannia) subgenus.</title>
        <authorList>
            <person name="Llanes A."/>
            <person name="Restrepo C.M."/>
            <person name="Vecchio G.D."/>
            <person name="Anguizola F.J."/>
            <person name="Lleonart R."/>
        </authorList>
    </citation>
    <scope>NUCLEOTIDE SEQUENCE [LARGE SCALE GENOMIC DNA]</scope>
    <source>
        <strain evidence="2 3">MHOM/PA/94/PSC-1</strain>
    </source>
</reference>
<feature type="region of interest" description="Disordered" evidence="1">
    <location>
        <begin position="481"/>
        <end position="505"/>
    </location>
</feature>
<dbReference type="GeneID" id="22575497"/>
<dbReference type="VEuPathDB" id="TriTrypDB:LPAL13_240014800"/>
<dbReference type="VEuPathDB" id="TriTrypDB:LPMP_240880"/>
<dbReference type="PANTHER" id="PTHR12732">
    <property type="entry name" value="UNCHARACTERIZED PROTEASOME COMPONENT REGION PCI-CONTAINING"/>
    <property type="match status" value="1"/>
</dbReference>
<dbReference type="eggNOG" id="ENOG502RXSH">
    <property type="taxonomic scope" value="Eukaryota"/>
</dbReference>
<dbReference type="RefSeq" id="XP_010699428.1">
    <property type="nucleotide sequence ID" value="XM_010701126.1"/>
</dbReference>
<sequence length="1184" mass="121070">MFGFGSFGGVTSSGAPPPIGAPGRGGGVLGMPSSAVFPNPGEPALMSVFSNSRSNASVLHGSFNSQSGGFSSFSGGSQVVPPPVLDGAVSIKVNDASNITSYGGDANMSGPQRGVLPGSRSALPLSAIPVFGTGEPSPPHSSGPSPIITTPTAVTVPPPASFAAMPSSAIQVSALPAFTPVPPPPPTPASSGKGILDGSGSSVRNSVSGSFTTPWGGQESKSANREDNNAKGGGDSRPVLPEPRSSDQSSQESRAWRGTTSALYPAHVLPKQFVGCGSDPQPSSTFPGAATVVRSSDNNKRDQSASVSATAAPVLSSAATQSRPGASDAGGSILSSAFGALSTTSQSGNAPSSPQPPPPSSSVFGASMPRLNASATSLFSALATSKAPEAAPSTTAVKGTLFKSSATAAAVEPASLPSVTVPPSSAFGVSVFRKASAVALAAPPPAVTPAALPPPVAAKIATTSTNRSSSVFGELNSSFGAPPPASSLGQRAAQHGGSHAPASLHASSFAPSPLLTGPVFTPATTTSAFGAAASRSGPGVGGGPGTGSSVFTAVAATPARASAPSFLVSPSPGKTPPSLEQSKALGSGADRGKAEAVAGRRRGRSAPRRNAAEDDSSGPVRPLPGSLTATASPPVQGSRSAIPPLPHGQYQSPPSPPHKQRPPAALSRLDKLSIPPLPADEKKLSIAARLCKSFLIQLASSRVLGGHGGGGASGGGEADVARALEQAFFGVVGSEGVHGNFGMTAGEMLALWYGQVRPMLSGRDTHGSDDGGSAFPGEMWIALFALGTYLNTILSTLQSGKTGSRAASSSASASMTDLAAYKAGLRAHPTEALTDACHYANELSELLQALFQRGDEADAPPYSVIPVVLRRVRSVFEEATARGVATVQSNLNTVTSKLFSVLNRRVKTSAVQPLGTPGEAPRWLLTYDSKEKENLLHSFAYLIMEMIAADAPMNDDVELFISAFHECFPSALAERCMLYYRHACALLRQPLCMSLVEEAAALLVKATVVYPPNAPLHNMRVLLVKLLTTELALGRLPPDEDWLALDVPQLIDVVNALKTARLDLLDAALATHGPFFVGAGVHNVLCLARQRLALLMVVKFYLTHGCESRLCVSEMVRYHRLPYSTVDAGVAWLLPLLVEKQMNGVLDHDYLILSAKAPFDAYQREALADAAATARHPPRSAEDV</sequence>
<dbReference type="GO" id="GO:0016973">
    <property type="term" value="P:poly(A)+ mRNA export from nucleus"/>
    <property type="evidence" value="ECO:0007669"/>
    <property type="project" value="TreeGrafter"/>
</dbReference>
<feature type="region of interest" description="Disordered" evidence="1">
    <location>
        <begin position="13"/>
        <end position="36"/>
    </location>
</feature>
<feature type="compositionally biased region" description="Low complexity" evidence="1">
    <location>
        <begin position="198"/>
        <end position="210"/>
    </location>
</feature>
<dbReference type="InterPro" id="IPR045114">
    <property type="entry name" value="Csn12-like"/>
</dbReference>
<dbReference type="GO" id="GO:0070390">
    <property type="term" value="C:transcription export complex 2"/>
    <property type="evidence" value="ECO:0007669"/>
    <property type="project" value="TreeGrafter"/>
</dbReference>
<evidence type="ECO:0000256" key="1">
    <source>
        <dbReference type="SAM" id="MobiDB-lite"/>
    </source>
</evidence>
<feature type="region of interest" description="Disordered" evidence="1">
    <location>
        <begin position="563"/>
        <end position="664"/>
    </location>
</feature>
<dbReference type="Proteomes" id="UP000063063">
    <property type="component" value="Chromosome 24"/>
</dbReference>
<feature type="region of interest" description="Disordered" evidence="1">
    <location>
        <begin position="272"/>
        <end position="367"/>
    </location>
</feature>
<dbReference type="GO" id="GO:0003690">
    <property type="term" value="F:double-stranded DNA binding"/>
    <property type="evidence" value="ECO:0007669"/>
    <property type="project" value="InterPro"/>
</dbReference>
<dbReference type="GO" id="GO:0006368">
    <property type="term" value="P:transcription elongation by RNA polymerase II"/>
    <property type="evidence" value="ECO:0007669"/>
    <property type="project" value="TreeGrafter"/>
</dbReference>
<proteinExistence type="predicted"/>
<feature type="compositionally biased region" description="Pro residues" evidence="1">
    <location>
        <begin position="179"/>
        <end position="188"/>
    </location>
</feature>
<dbReference type="GO" id="GO:0003723">
    <property type="term" value="F:RNA binding"/>
    <property type="evidence" value="ECO:0007669"/>
    <property type="project" value="InterPro"/>
</dbReference>
<dbReference type="KEGG" id="lpan:LPMP_240880"/>
<dbReference type="PANTHER" id="PTHR12732:SF3">
    <property type="entry name" value="PCI DOMAIN-CONTAINING PROTEIN"/>
    <property type="match status" value="1"/>
</dbReference>
<feature type="compositionally biased region" description="Low complexity" evidence="1">
    <location>
        <begin position="142"/>
        <end position="152"/>
    </location>
</feature>
<feature type="compositionally biased region" description="Polar residues" evidence="1">
    <location>
        <begin position="246"/>
        <end position="259"/>
    </location>
</feature>
<dbReference type="GO" id="GO:0000973">
    <property type="term" value="P:post-transcriptional tethering of RNA polymerase II gene DNA at nuclear periphery"/>
    <property type="evidence" value="ECO:0007669"/>
    <property type="project" value="TreeGrafter"/>
</dbReference>